<dbReference type="Proteomes" id="UP000054988">
    <property type="component" value="Unassembled WGS sequence"/>
</dbReference>
<organism evidence="12 13">
    <name type="scientific">Moniliophthora roreri</name>
    <name type="common">Frosty pod rot fungus</name>
    <name type="synonym">Monilia roreri</name>
    <dbReference type="NCBI Taxonomy" id="221103"/>
    <lineage>
        <taxon>Eukaryota</taxon>
        <taxon>Fungi</taxon>
        <taxon>Dikarya</taxon>
        <taxon>Basidiomycota</taxon>
        <taxon>Agaricomycotina</taxon>
        <taxon>Agaricomycetes</taxon>
        <taxon>Agaricomycetidae</taxon>
        <taxon>Agaricales</taxon>
        <taxon>Marasmiineae</taxon>
        <taxon>Marasmiaceae</taxon>
        <taxon>Moniliophthora</taxon>
    </lineage>
</organism>
<keyword evidence="4 10" id="KW-1133">Transmembrane helix</keyword>
<name>A0A0W0FME4_MONRR</name>
<evidence type="ECO:0000256" key="4">
    <source>
        <dbReference type="ARBA" id="ARBA00022989"/>
    </source>
</evidence>
<evidence type="ECO:0000256" key="8">
    <source>
        <dbReference type="ARBA" id="ARBA00023315"/>
    </source>
</evidence>
<evidence type="ECO:0000256" key="7">
    <source>
        <dbReference type="ARBA" id="ARBA00023288"/>
    </source>
</evidence>
<dbReference type="EC" id="2.3.1.225" evidence="10"/>
<comment type="catalytic activity">
    <reaction evidence="9 10">
        <text>L-cysteinyl-[protein] + hexadecanoyl-CoA = S-hexadecanoyl-L-cysteinyl-[protein] + CoA</text>
        <dbReference type="Rhea" id="RHEA:36683"/>
        <dbReference type="Rhea" id="RHEA-COMP:10131"/>
        <dbReference type="Rhea" id="RHEA-COMP:11032"/>
        <dbReference type="ChEBI" id="CHEBI:29950"/>
        <dbReference type="ChEBI" id="CHEBI:57287"/>
        <dbReference type="ChEBI" id="CHEBI:57379"/>
        <dbReference type="ChEBI" id="CHEBI:74151"/>
        <dbReference type="EC" id="2.3.1.225"/>
    </reaction>
</comment>
<evidence type="ECO:0000256" key="3">
    <source>
        <dbReference type="ARBA" id="ARBA00022692"/>
    </source>
</evidence>
<dbReference type="InterPro" id="IPR036038">
    <property type="entry name" value="Aminotransferase-like"/>
</dbReference>
<feature type="transmembrane region" description="Helical" evidence="10">
    <location>
        <begin position="377"/>
        <end position="400"/>
    </location>
</feature>
<keyword evidence="3 10" id="KW-0812">Transmembrane</keyword>
<evidence type="ECO:0000313" key="12">
    <source>
        <dbReference type="EMBL" id="KTB37457.1"/>
    </source>
</evidence>
<dbReference type="InterPro" id="IPR043131">
    <property type="entry name" value="BCAT-like_N"/>
</dbReference>
<accession>A0A0W0FME4</accession>
<dbReference type="eggNOG" id="ENOG502QQMK">
    <property type="taxonomic scope" value="Eukaryota"/>
</dbReference>
<dbReference type="EMBL" id="LATX01001846">
    <property type="protein sequence ID" value="KTB37457.1"/>
    <property type="molecule type" value="Genomic_DNA"/>
</dbReference>
<evidence type="ECO:0000256" key="6">
    <source>
        <dbReference type="ARBA" id="ARBA00023139"/>
    </source>
</evidence>
<dbReference type="InterPro" id="IPR001544">
    <property type="entry name" value="Aminotrans_IV"/>
</dbReference>
<evidence type="ECO:0000256" key="2">
    <source>
        <dbReference type="ARBA" id="ARBA00022679"/>
    </source>
</evidence>
<sequence length="500" mass="56569">MSYQLLSSTRYDALLLSLRWNNDGTENDIVPSCFLLLKYHYHRLRDAAEEHGWAIAAGSISYEGLKEECVRAVEEAGTGTSYRIRITLSETGLVAVIASPVPPLTADPSSASLVHSSTVHPSLSLTLDTKLTSSSIFTRTKTTQREHYDNARQRAGLISYVDPADVLLFNEKNEITETSIANVAFWRDGGWVTPDASTGCLTGVFRRWLLEKGRVREGIVRKDEVKDEEVVLVFNGAAGPYFVGFAVVLLSTGLICFFDVIMPNLPYSLVTTPICILIALNLFMHYYYVVTIPPGFVEDPPREAGSSFLWASPRIKKTHRSLTEGINQCVGLHNERHFVMFMGYLCLAALTFCILGYEEFFHALGLFQDEWQYHVPVLAFILIFILAGVLFFAVGVMFAFHIHSVMKGETSVEHHDNEHYRKVALSRAETFVNSYNLGRRKNLELFFNVGENGYPLYTLFFPFRILPYTDGRSWARRPGFDRHHGVRQGEELTDDDEEWD</sequence>
<dbReference type="InterPro" id="IPR039859">
    <property type="entry name" value="PFA4/ZDH16/20/ERF2-like"/>
</dbReference>
<protein>
    <recommendedName>
        <fullName evidence="10">Palmitoyltransferase</fullName>
        <ecNumber evidence="10">2.3.1.225</ecNumber>
    </recommendedName>
</protein>
<keyword evidence="6" id="KW-0564">Palmitate</keyword>
<evidence type="ECO:0000259" key="11">
    <source>
        <dbReference type="Pfam" id="PF01529"/>
    </source>
</evidence>
<dbReference type="InterPro" id="IPR043132">
    <property type="entry name" value="BCAT-like_C"/>
</dbReference>
<evidence type="ECO:0000256" key="1">
    <source>
        <dbReference type="ARBA" id="ARBA00004141"/>
    </source>
</evidence>
<keyword evidence="5 10" id="KW-0472">Membrane</keyword>
<evidence type="ECO:0000256" key="5">
    <source>
        <dbReference type="ARBA" id="ARBA00023136"/>
    </source>
</evidence>
<comment type="subcellular location">
    <subcellularLocation>
        <location evidence="1">Membrane</location>
        <topology evidence="1">Multi-pass membrane protein</topology>
    </subcellularLocation>
</comment>
<comment type="similarity">
    <text evidence="10">Belongs to the DHHC palmitoyltransferase family.</text>
</comment>
<comment type="caution">
    <text evidence="12">The sequence shown here is derived from an EMBL/GenBank/DDBJ whole genome shotgun (WGS) entry which is preliminary data.</text>
</comment>
<dbReference type="Pfam" id="PF01063">
    <property type="entry name" value="Aminotran_4"/>
    <property type="match status" value="1"/>
</dbReference>
<keyword evidence="2 10" id="KW-0808">Transferase</keyword>
<reference evidence="12 13" key="1">
    <citation type="submission" date="2015-12" db="EMBL/GenBank/DDBJ databases">
        <title>Draft genome sequence of Moniliophthora roreri, the causal agent of frosty pod rot of cacao.</title>
        <authorList>
            <person name="Aime M.C."/>
            <person name="Diaz-Valderrama J.R."/>
            <person name="Kijpornyongpan T."/>
            <person name="Phillips-Mora W."/>
        </authorList>
    </citation>
    <scope>NUCLEOTIDE SEQUENCE [LARGE SCALE GENOMIC DNA]</scope>
    <source>
        <strain evidence="12 13">MCA 2952</strain>
    </source>
</reference>
<dbReference type="PANTHER" id="PTHR12246">
    <property type="entry name" value="PALMITOYLTRANSFERASE ZDHHC16"/>
    <property type="match status" value="1"/>
</dbReference>
<dbReference type="InterPro" id="IPR001594">
    <property type="entry name" value="Palmitoyltrfase_DHHC"/>
</dbReference>
<dbReference type="Gene3D" id="3.30.470.10">
    <property type="match status" value="1"/>
</dbReference>
<evidence type="ECO:0000256" key="10">
    <source>
        <dbReference type="RuleBase" id="RU079119"/>
    </source>
</evidence>
<keyword evidence="7" id="KW-0449">Lipoprotein</keyword>
<feature type="transmembrane region" description="Helical" evidence="10">
    <location>
        <begin position="338"/>
        <end position="357"/>
    </location>
</feature>
<evidence type="ECO:0000256" key="9">
    <source>
        <dbReference type="ARBA" id="ARBA00048048"/>
    </source>
</evidence>
<dbReference type="SUPFAM" id="SSF56752">
    <property type="entry name" value="D-aminoacid aminotransferase-like PLP-dependent enzymes"/>
    <property type="match status" value="1"/>
</dbReference>
<comment type="domain">
    <text evidence="10">The DHHC domain is required for palmitoyltransferase activity.</text>
</comment>
<proteinExistence type="inferred from homology"/>
<dbReference type="Gene3D" id="3.20.10.10">
    <property type="entry name" value="D-amino Acid Aminotransferase, subunit A, domain 2"/>
    <property type="match status" value="1"/>
</dbReference>
<dbReference type="GO" id="GO:0019706">
    <property type="term" value="F:protein-cysteine S-palmitoyltransferase activity"/>
    <property type="evidence" value="ECO:0007669"/>
    <property type="project" value="UniProtKB-EC"/>
</dbReference>
<feature type="transmembrane region" description="Helical" evidence="10">
    <location>
        <begin position="267"/>
        <end position="288"/>
    </location>
</feature>
<feature type="transmembrane region" description="Helical" evidence="10">
    <location>
        <begin position="241"/>
        <end position="261"/>
    </location>
</feature>
<dbReference type="GO" id="GO:0016020">
    <property type="term" value="C:membrane"/>
    <property type="evidence" value="ECO:0007669"/>
    <property type="project" value="UniProtKB-SubCell"/>
</dbReference>
<evidence type="ECO:0000313" key="13">
    <source>
        <dbReference type="Proteomes" id="UP000054988"/>
    </source>
</evidence>
<keyword evidence="8 10" id="KW-0012">Acyltransferase</keyword>
<dbReference type="AlphaFoldDB" id="A0A0W0FME4"/>
<feature type="domain" description="Palmitoyltransferase DHHC" evidence="11">
    <location>
        <begin position="326"/>
        <end position="416"/>
    </location>
</feature>
<dbReference type="Pfam" id="PF01529">
    <property type="entry name" value="DHHC"/>
    <property type="match status" value="1"/>
</dbReference>
<gene>
    <name evidence="12" type="ORF">WG66_9941</name>
</gene>